<dbReference type="InParanoid" id="D0MQL1"/>
<evidence type="ECO:0000313" key="2">
    <source>
        <dbReference type="Proteomes" id="UP000006643"/>
    </source>
</evidence>
<reference evidence="2" key="1">
    <citation type="journal article" date="2009" name="Nature">
        <title>Genome sequence and analysis of the Irish potato famine pathogen Phytophthora infestans.</title>
        <authorList>
            <consortium name="The Broad Institute Genome Sequencing Platform"/>
            <person name="Haas B.J."/>
            <person name="Kamoun S."/>
            <person name="Zody M.C."/>
            <person name="Jiang R.H."/>
            <person name="Handsaker R.E."/>
            <person name="Cano L.M."/>
            <person name="Grabherr M."/>
            <person name="Kodira C.D."/>
            <person name="Raffaele S."/>
            <person name="Torto-Alalibo T."/>
            <person name="Bozkurt T.O."/>
            <person name="Ah-Fong A.M."/>
            <person name="Alvarado L."/>
            <person name="Anderson V.L."/>
            <person name="Armstrong M.R."/>
            <person name="Avrova A."/>
            <person name="Baxter L."/>
            <person name="Beynon J."/>
            <person name="Boevink P.C."/>
            <person name="Bollmann S.R."/>
            <person name="Bos J.I."/>
            <person name="Bulone V."/>
            <person name="Cai G."/>
            <person name="Cakir C."/>
            <person name="Carrington J.C."/>
            <person name="Chawner M."/>
            <person name="Conti L."/>
            <person name="Costanzo S."/>
            <person name="Ewan R."/>
            <person name="Fahlgren N."/>
            <person name="Fischbach M.A."/>
            <person name="Fugelstad J."/>
            <person name="Gilroy E.M."/>
            <person name="Gnerre S."/>
            <person name="Green P.J."/>
            <person name="Grenville-Briggs L.J."/>
            <person name="Griffith J."/>
            <person name="Grunwald N.J."/>
            <person name="Horn K."/>
            <person name="Horner N.R."/>
            <person name="Hu C.H."/>
            <person name="Huitema E."/>
            <person name="Jeong D.H."/>
            <person name="Jones A.M."/>
            <person name="Jones J.D."/>
            <person name="Jones R.W."/>
            <person name="Karlsson E.K."/>
            <person name="Kunjeti S.G."/>
            <person name="Lamour K."/>
            <person name="Liu Z."/>
            <person name="Ma L."/>
            <person name="Maclean D."/>
            <person name="Chibucos M.C."/>
            <person name="McDonald H."/>
            <person name="McWalters J."/>
            <person name="Meijer H.J."/>
            <person name="Morgan W."/>
            <person name="Morris P.F."/>
            <person name="Munro C.A."/>
            <person name="O'Neill K."/>
            <person name="Ospina-Giraldo M."/>
            <person name="Pinzon A."/>
            <person name="Pritchard L."/>
            <person name="Ramsahoye B."/>
            <person name="Ren Q."/>
            <person name="Restrepo S."/>
            <person name="Roy S."/>
            <person name="Sadanandom A."/>
            <person name="Savidor A."/>
            <person name="Schornack S."/>
            <person name="Schwartz D.C."/>
            <person name="Schumann U.D."/>
            <person name="Schwessinger B."/>
            <person name="Seyer L."/>
            <person name="Sharpe T."/>
            <person name="Silvar C."/>
            <person name="Song J."/>
            <person name="Studholme D.J."/>
            <person name="Sykes S."/>
            <person name="Thines M."/>
            <person name="van de Vondervoort P.J."/>
            <person name="Phuntumart V."/>
            <person name="Wawra S."/>
            <person name="Weide R."/>
            <person name="Win J."/>
            <person name="Young C."/>
            <person name="Zhou S."/>
            <person name="Fry W."/>
            <person name="Meyers B.C."/>
            <person name="van West P."/>
            <person name="Ristaino J."/>
            <person name="Govers F."/>
            <person name="Birch P.R."/>
            <person name="Whisson S.C."/>
            <person name="Judelson H.S."/>
            <person name="Nusbaum C."/>
        </authorList>
    </citation>
    <scope>NUCLEOTIDE SEQUENCE [LARGE SCALE GENOMIC DNA]</scope>
    <source>
        <strain evidence="2">T30-4</strain>
    </source>
</reference>
<organism evidence="1 2">
    <name type="scientific">Phytophthora infestans (strain T30-4)</name>
    <name type="common">Potato late blight agent</name>
    <dbReference type="NCBI Taxonomy" id="403677"/>
    <lineage>
        <taxon>Eukaryota</taxon>
        <taxon>Sar</taxon>
        <taxon>Stramenopiles</taxon>
        <taxon>Oomycota</taxon>
        <taxon>Peronosporomycetes</taxon>
        <taxon>Peronosporales</taxon>
        <taxon>Peronosporaceae</taxon>
        <taxon>Phytophthora</taxon>
    </lineage>
</organism>
<dbReference type="VEuPathDB" id="FungiDB:PITG_00358"/>
<dbReference type="GeneID" id="9477179"/>
<dbReference type="AlphaFoldDB" id="D0MQL1"/>
<keyword evidence="2" id="KW-1185">Reference proteome</keyword>
<accession>D0MQL1</accession>
<dbReference type="EMBL" id="DS028118">
    <property type="protein sequence ID" value="EEY57780.1"/>
    <property type="molecule type" value="Genomic_DNA"/>
</dbReference>
<dbReference type="Proteomes" id="UP000006643">
    <property type="component" value="Unassembled WGS sequence"/>
</dbReference>
<dbReference type="KEGG" id="pif:PITG_00358"/>
<proteinExistence type="predicted"/>
<name>D0MQL1_PHYIT</name>
<protein>
    <submittedName>
        <fullName evidence="1">Uncharacterized protein</fullName>
    </submittedName>
</protein>
<dbReference type="OrthoDB" id="121044at2759"/>
<gene>
    <name evidence="1" type="ORF">PITG_00358</name>
</gene>
<dbReference type="RefSeq" id="XP_002908966.1">
    <property type="nucleotide sequence ID" value="XM_002908920.1"/>
</dbReference>
<sequence>MPPKKQRDKDAVDKQVPDNVMIEPRSTPTMKHDPVLAMNDHKKLKSTIEKHSRKIFDTVDDLRKFIMHSDGNDKEVCASVRTKTRLLWMASDTVRGLHFLRLYFGEYQAPEPLQQQQQVFKQAQQDDPFVANQFLISVSLLKVNIDDPKLPRPGDVVMITPYKRNVYRNCCQIDAKLYGLTKINIS</sequence>
<evidence type="ECO:0000313" key="1">
    <source>
        <dbReference type="EMBL" id="EEY57780.1"/>
    </source>
</evidence>
<dbReference type="HOGENOM" id="CLU_117896_0_0_1"/>